<accession>A0A1G2IQG5</accession>
<dbReference type="InterPro" id="IPR004042">
    <property type="entry name" value="Intein_endonuc_central"/>
</dbReference>
<dbReference type="Gene3D" id="3.10.28.10">
    <property type="entry name" value="Homing endonucleases"/>
    <property type="match status" value="1"/>
</dbReference>
<evidence type="ECO:0000313" key="3">
    <source>
        <dbReference type="Proteomes" id="UP000178632"/>
    </source>
</evidence>
<dbReference type="InterPro" id="IPR010982">
    <property type="entry name" value="Lambda_DNA-bd_dom_sf"/>
</dbReference>
<dbReference type="GO" id="GO:0004519">
    <property type="term" value="F:endonuclease activity"/>
    <property type="evidence" value="ECO:0007669"/>
    <property type="project" value="InterPro"/>
</dbReference>
<evidence type="ECO:0000259" key="1">
    <source>
        <dbReference type="PROSITE" id="PS50819"/>
    </source>
</evidence>
<comment type="caution">
    <text evidence="2">The sequence shown here is derived from an EMBL/GenBank/DDBJ whole genome shotgun (WGS) entry which is preliminary data.</text>
</comment>
<name>A0A1G2IQG5_9BACT</name>
<dbReference type="Proteomes" id="UP000178632">
    <property type="component" value="Unassembled WGS sequence"/>
</dbReference>
<sequence>MGRIKFTDNLEPFLEMVQDKTNLSMNQLANICGTNRRSFSDWKNNKYSMPQEIFNKLIRISKLDPPKFKILPDFWHIKEAAKRGAINRNRIYGNPGTSEGRSRGGIATCRKFRLNPLLAKKLGFGISKDIALPKKSSRLAELIGVLLGDGSISDYQVRVYHDSETDVEHAFYVADLFQELFSVNPTLSKIKNENTYCVVISSINLIDSLIKLGLKRGSKIRQGTDIPVWIKRKKEFLKACLRGLMDTDGCFYIDKHKINGRSYYSPCLVFTNHSPILLKSVLSSFQRFNYGPTLNRHKSIFIRRKENVIRYFSDIGSSNPKHVKKFRSYSKLCKN</sequence>
<organism evidence="2 3">
    <name type="scientific">Candidatus Staskawiczbacteria bacterium RIFCSPLOWO2_12_FULL_37_15</name>
    <dbReference type="NCBI Taxonomy" id="1802218"/>
    <lineage>
        <taxon>Bacteria</taxon>
        <taxon>Candidatus Staskawicziibacteriota</taxon>
    </lineage>
</organism>
<dbReference type="Pfam" id="PF14528">
    <property type="entry name" value="LAGLIDADG_3"/>
    <property type="match status" value="1"/>
</dbReference>
<dbReference type="SUPFAM" id="SSF55608">
    <property type="entry name" value="Homing endonucleases"/>
    <property type="match status" value="1"/>
</dbReference>
<dbReference type="AlphaFoldDB" id="A0A1G2IQG5"/>
<evidence type="ECO:0000313" key="2">
    <source>
        <dbReference type="EMBL" id="OGZ76787.1"/>
    </source>
</evidence>
<dbReference type="PROSITE" id="PS50819">
    <property type="entry name" value="INTEIN_ENDONUCLEASE"/>
    <property type="match status" value="1"/>
</dbReference>
<proteinExistence type="predicted"/>
<reference evidence="2 3" key="1">
    <citation type="journal article" date="2016" name="Nat. Commun.">
        <title>Thousands of microbial genomes shed light on interconnected biogeochemical processes in an aquifer system.</title>
        <authorList>
            <person name="Anantharaman K."/>
            <person name="Brown C.T."/>
            <person name="Hug L.A."/>
            <person name="Sharon I."/>
            <person name="Castelle C.J."/>
            <person name="Probst A.J."/>
            <person name="Thomas B.C."/>
            <person name="Singh A."/>
            <person name="Wilkins M.J."/>
            <person name="Karaoz U."/>
            <person name="Brodie E.L."/>
            <person name="Williams K.H."/>
            <person name="Hubbard S.S."/>
            <person name="Banfield J.F."/>
        </authorList>
    </citation>
    <scope>NUCLEOTIDE SEQUENCE [LARGE SCALE GENOMIC DNA]</scope>
</reference>
<gene>
    <name evidence="2" type="ORF">A3G45_00330</name>
</gene>
<dbReference type="GO" id="GO:0003677">
    <property type="term" value="F:DNA binding"/>
    <property type="evidence" value="ECO:0007669"/>
    <property type="project" value="InterPro"/>
</dbReference>
<dbReference type="InterPro" id="IPR004860">
    <property type="entry name" value="LAGLIDADG_dom"/>
</dbReference>
<dbReference type="EMBL" id="MHPE01000026">
    <property type="protein sequence ID" value="OGZ76787.1"/>
    <property type="molecule type" value="Genomic_DNA"/>
</dbReference>
<feature type="domain" description="DOD-type homing endonuclease" evidence="1">
    <location>
        <begin position="142"/>
        <end position="290"/>
    </location>
</feature>
<dbReference type="InterPro" id="IPR027434">
    <property type="entry name" value="Homing_endonucl"/>
</dbReference>
<protein>
    <recommendedName>
        <fullName evidence="1">DOD-type homing endonuclease domain-containing protein</fullName>
    </recommendedName>
</protein>
<dbReference type="SUPFAM" id="SSF47413">
    <property type="entry name" value="lambda repressor-like DNA-binding domains"/>
    <property type="match status" value="1"/>
</dbReference>